<organism evidence="1 2">
    <name type="scientific">Tetrahymena thermophila (strain SB210)</name>
    <dbReference type="NCBI Taxonomy" id="312017"/>
    <lineage>
        <taxon>Eukaryota</taxon>
        <taxon>Sar</taxon>
        <taxon>Alveolata</taxon>
        <taxon>Ciliophora</taxon>
        <taxon>Intramacronucleata</taxon>
        <taxon>Oligohymenophorea</taxon>
        <taxon>Hymenostomatida</taxon>
        <taxon>Tetrahymenina</taxon>
        <taxon>Tetrahymenidae</taxon>
        <taxon>Tetrahymena</taxon>
    </lineage>
</organism>
<dbReference type="EMBL" id="GG662587">
    <property type="protein sequence ID" value="EAR85170.1"/>
    <property type="molecule type" value="Genomic_DNA"/>
</dbReference>
<reference evidence="2" key="1">
    <citation type="journal article" date="2006" name="PLoS Biol.">
        <title>Macronuclear genome sequence of the ciliate Tetrahymena thermophila, a model eukaryote.</title>
        <authorList>
            <person name="Eisen J.A."/>
            <person name="Coyne R.S."/>
            <person name="Wu M."/>
            <person name="Wu D."/>
            <person name="Thiagarajan M."/>
            <person name="Wortman J.R."/>
            <person name="Badger J.H."/>
            <person name="Ren Q."/>
            <person name="Amedeo P."/>
            <person name="Jones K.M."/>
            <person name="Tallon L.J."/>
            <person name="Delcher A.L."/>
            <person name="Salzberg S.L."/>
            <person name="Silva J.C."/>
            <person name="Haas B.J."/>
            <person name="Majoros W.H."/>
            <person name="Farzad M."/>
            <person name="Carlton J.M."/>
            <person name="Smith R.K. Jr."/>
            <person name="Garg J."/>
            <person name="Pearlman R.E."/>
            <person name="Karrer K.M."/>
            <person name="Sun L."/>
            <person name="Manning G."/>
            <person name="Elde N.C."/>
            <person name="Turkewitz A.P."/>
            <person name="Asai D.J."/>
            <person name="Wilkes D.E."/>
            <person name="Wang Y."/>
            <person name="Cai H."/>
            <person name="Collins K."/>
            <person name="Stewart B.A."/>
            <person name="Lee S.R."/>
            <person name="Wilamowska K."/>
            <person name="Weinberg Z."/>
            <person name="Ruzzo W.L."/>
            <person name="Wloga D."/>
            <person name="Gaertig J."/>
            <person name="Frankel J."/>
            <person name="Tsao C.-C."/>
            <person name="Gorovsky M.A."/>
            <person name="Keeling P.J."/>
            <person name="Waller R.F."/>
            <person name="Patron N.J."/>
            <person name="Cherry J.M."/>
            <person name="Stover N.A."/>
            <person name="Krieger C.J."/>
            <person name="del Toro C."/>
            <person name="Ryder H.F."/>
            <person name="Williamson S.C."/>
            <person name="Barbeau R.A."/>
            <person name="Hamilton E.P."/>
            <person name="Orias E."/>
        </authorList>
    </citation>
    <scope>NUCLEOTIDE SEQUENCE [LARGE SCALE GENOMIC DNA]</scope>
    <source>
        <strain evidence="2">SB210</strain>
    </source>
</reference>
<sequence length="233" mass="27390">MINSLLNLNSQVDAAQDLQSTTEFIEQINIGERAEEAKKGYQSEKEGYYSQSQITLLQVGNIQNYAKKQKIKAAKQGIQFFSALSSLNNTKNFIEDQFFEELNQDEVRFQNEQTLEFLNIKKCTNIISQILGEQISLQFNVIFNQFKRQNIQEINCLEQLWEEYRQQNLHQDVFKAAYLLINITTFQNNSKLYGQIKNLCVELRKINSTKSKKFKAFIKDISYEYQINQIYDQ</sequence>
<name>I7MCY8_TETTS</name>
<gene>
    <name evidence="1" type="ORF">TTHERM_00486210</name>
</gene>
<evidence type="ECO:0000313" key="1">
    <source>
        <dbReference type="EMBL" id="EAR85170.1"/>
    </source>
</evidence>
<dbReference type="HOGENOM" id="CLU_1191986_0_0_1"/>
<dbReference type="KEGG" id="tet:TTHERM_00486210"/>
<keyword evidence="2" id="KW-1185">Reference proteome</keyword>
<protein>
    <submittedName>
        <fullName evidence="1">Uncharacterized protein</fullName>
    </submittedName>
</protein>
<evidence type="ECO:0000313" key="2">
    <source>
        <dbReference type="Proteomes" id="UP000009168"/>
    </source>
</evidence>
<dbReference type="InParanoid" id="I7MCY8"/>
<proteinExistence type="predicted"/>
<accession>I7MCY8</accession>
<dbReference type="RefSeq" id="XP_001032833.1">
    <property type="nucleotide sequence ID" value="XM_001032833.2"/>
</dbReference>
<dbReference type="AlphaFoldDB" id="I7MCY8"/>
<dbReference type="GeneID" id="7831130"/>
<dbReference type="Proteomes" id="UP000009168">
    <property type="component" value="Unassembled WGS sequence"/>
</dbReference>